<dbReference type="Proteomes" id="UP000180235">
    <property type="component" value="Chromosome"/>
</dbReference>
<dbReference type="STRING" id="1188229.GlitD10_0611"/>
<sequence length="214" mass="24908">MVISSVHKISDLILEQRVLLQDIPWDGYLKIHEAIGETRATRLVYDRGTLEISMPFETHEFFVRMIERLIVCLVSEMGQKLKTMGSSRLDYPNLDRGAEPDNAYYLANQPKVKGRRVNFMTDPPPDLVVEVDISPSKINKLALYSSMNIPEFWQFDGEKIKFYTLQKNAYEEVEISPSFPKLTKDIIYRFLDEAREDEIQAEVNLRTIIQEVMK</sequence>
<dbReference type="InterPro" id="IPR008538">
    <property type="entry name" value="Uma2"/>
</dbReference>
<dbReference type="EMBL" id="CP017675">
    <property type="protein sequence ID" value="APB32925.1"/>
    <property type="molecule type" value="Genomic_DNA"/>
</dbReference>
<name>A0A1J0AAJ3_9CYAN</name>
<gene>
    <name evidence="2" type="ORF">GlitD10_0611</name>
</gene>
<evidence type="ECO:0000313" key="3">
    <source>
        <dbReference type="Proteomes" id="UP000180235"/>
    </source>
</evidence>
<keyword evidence="3" id="KW-1185">Reference proteome</keyword>
<evidence type="ECO:0000313" key="2">
    <source>
        <dbReference type="EMBL" id="APB32925.1"/>
    </source>
</evidence>
<dbReference type="RefSeq" id="WP_071453600.1">
    <property type="nucleotide sequence ID" value="NZ_CP017675.1"/>
</dbReference>
<protein>
    <submittedName>
        <fullName evidence="2">Uncharacterized protein conserved in cyanobacteria</fullName>
    </submittedName>
</protein>
<organism evidence="2 3">
    <name type="scientific">Gloeomargarita lithophora Alchichica-D10</name>
    <dbReference type="NCBI Taxonomy" id="1188229"/>
    <lineage>
        <taxon>Bacteria</taxon>
        <taxon>Bacillati</taxon>
        <taxon>Cyanobacteriota</taxon>
        <taxon>Cyanophyceae</taxon>
        <taxon>Gloeomargaritales</taxon>
        <taxon>Gloeomargaritaceae</taxon>
        <taxon>Gloeomargarita</taxon>
    </lineage>
</organism>
<dbReference type="PANTHER" id="PTHR47152">
    <property type="entry name" value="SLR2084 PROTEIN-RELATED"/>
    <property type="match status" value="1"/>
</dbReference>
<proteinExistence type="predicted"/>
<dbReference type="CDD" id="cd06260">
    <property type="entry name" value="DUF820-like"/>
    <property type="match status" value="1"/>
</dbReference>
<reference evidence="2 3" key="1">
    <citation type="submission" date="2016-10" db="EMBL/GenBank/DDBJ databases">
        <title>Description of Gloeomargarita lithophora gen. nov., sp. nov., a thylakoid-bearing basal-branching cyanobacterium with intracellular carbonates, and proposal for Gloeomargaritales ord. nov.</title>
        <authorList>
            <person name="Moreira D."/>
            <person name="Tavera R."/>
            <person name="Benzerara K."/>
            <person name="Skouri-Panet F."/>
            <person name="Couradeau E."/>
            <person name="Gerard E."/>
            <person name="Loussert C."/>
            <person name="Novelo E."/>
            <person name="Zivanovic Y."/>
            <person name="Lopez-Garcia P."/>
        </authorList>
    </citation>
    <scope>NUCLEOTIDE SEQUENCE [LARGE SCALE GENOMIC DNA]</scope>
    <source>
        <strain evidence="2 3">D10</strain>
    </source>
</reference>
<dbReference type="Pfam" id="PF05685">
    <property type="entry name" value="Uma2"/>
    <property type="match status" value="1"/>
</dbReference>
<dbReference type="AlphaFoldDB" id="A0A1J0AAJ3"/>
<dbReference type="Gene3D" id="3.90.1570.10">
    <property type="entry name" value="tt1808, chain A"/>
    <property type="match status" value="1"/>
</dbReference>
<dbReference type="OrthoDB" id="5768410at2"/>
<evidence type="ECO:0000259" key="1">
    <source>
        <dbReference type="Pfam" id="PF05685"/>
    </source>
</evidence>
<accession>A0A1J0AAJ3</accession>
<dbReference type="KEGG" id="glt:GlitD10_0611"/>
<dbReference type="InterPro" id="IPR012296">
    <property type="entry name" value="Nuclease_put_TT1808"/>
</dbReference>
<feature type="domain" description="Putative restriction endonuclease" evidence="1">
    <location>
        <begin position="27"/>
        <end position="178"/>
    </location>
</feature>